<feature type="repeat" description="WD" evidence="3">
    <location>
        <begin position="1127"/>
        <end position="1168"/>
    </location>
</feature>
<organism evidence="6 7">
    <name type="scientific">Rhizoctonia solani</name>
    <dbReference type="NCBI Taxonomy" id="456999"/>
    <lineage>
        <taxon>Eukaryota</taxon>
        <taxon>Fungi</taxon>
        <taxon>Dikarya</taxon>
        <taxon>Basidiomycota</taxon>
        <taxon>Agaricomycotina</taxon>
        <taxon>Agaricomycetes</taxon>
        <taxon>Cantharellales</taxon>
        <taxon>Ceratobasidiaceae</taxon>
        <taxon>Rhizoctonia</taxon>
    </lineage>
</organism>
<dbReference type="Pfam" id="PF24883">
    <property type="entry name" value="NPHP3_N"/>
    <property type="match status" value="1"/>
</dbReference>
<dbReference type="InterPro" id="IPR027417">
    <property type="entry name" value="P-loop_NTPase"/>
</dbReference>
<feature type="repeat" description="WD" evidence="3">
    <location>
        <begin position="910"/>
        <end position="951"/>
    </location>
</feature>
<sequence length="1421" mass="157083">MSLRKKAKQWKGAFKEAFHKDSPVQSTSSLSSPYAAMSNNTPIPQSQSQTASTTVNNWTSLKKFIRVLDASANMFGPLKLVMDELLYCFETYENVASSRSEYKELKRHLQTLFEDLGKFYTGNTPPTMTTIIENLCKALMKELSYISSKEDLNIRARPSEAINSLGDILKSYRRIQAHLERLKLNVDLNVWAIVDEQATEARLDRIQPSLSARYNSAAAAVVRRRECTPKTREQVMIDLQLWRKDESTEAICWMSGMAGTGKTTIANTFCVALDETNELAASFFATRLLPECRDIKLIVPTIAYQLARFSRPFRSALSRVLERDPDAHTRALKFQFESMIVKPLRDVIETLPPGIVVVIDALDECDDADGVGQILEAFLLCSSELPIKIFVSSRPEPQIRRKLRDLQHQLLLHELDDKIVKKDITTYLRTELAQMSLPEDQLLTLADHAGTLFIYAATVVRYVDLENPSVDSEERLEIVLTTSVTSSKHKEIDKLYTIILASAFDQPDIEAWEQMRMKLVLDTVICVQEPLTVDALSELLNLGNASRVRMALEPLWSVLHISSSNGLVSTLHASFPDYMSNPVRSKSYHCNLEAHNGRLAELCFERIKRNEQQFNICGLVSSYTFDEDVPGFLARVDQAVPLDLSYAARYWAVHLEQGGKSETRINCLVDFLSERLLLWMEILNLKKQISMGVMSLEQAKQWCTYISCPQTTKELVHDAWRFVMMFATNPVSRSTPHIYVSMLASWPSSNPVATRYIERTNGLVRLEGEGMERRQVTLLGSFPIGSMVYSVGFSPDGKHIVSGSRDHAVRVWDAQSGAMILGPLEAHTSTVISVAFSPDGKLIVSGSRDDTIWAWDAWRGKPLLGPLNEHTDAITSVTFSPDGTRIVSGSEDETIHVWDIQSGNSIFGALRGHSDAIRSVAFSPDGLCIVSGSCDGTIVLWDAQNGLPIMGPLEGHLESAWIGSVAFSPDNTRIVSGSHDFTVQVWDKKTGQTIVGPLEGHSDSITSVAFSPDGFRIVSGSHDKTIRIWDAQTGEMVLGPLLGHVDAVMSVSFSPDSTRIISGSLDQTIRMWDAQTEQTFFDPLKGHTDRVHSVAFSPNSEYIASGSHDLTVRVWDAQNGKLVIGPLKGHTRTVRSVHVSPDNARIVSGSDDGTLRVWDTLSGQLVLGPLESHTSWVTAIAFWTNGKYIATGSDDRSIRVWDIQDGKTVLGPLVGHTKPITTVALSPNQQTIISGSYDSTVRIWDARTGETLLGPLEKLGTLTIRAIAFSPDGARFAYGSDDNAVWVLNAYNGETVLGPLRGHTDGVLAVGFSHDGTRIASGSRDATIRVWDSQSGKTILGPLKGHTDAVMAALFSPDDTCIVSSSADNNIRMWDCQLGQFPSNLLAELGAPVTDEIPLHSTTSSQSSSSPEVWPPPFWMM</sequence>
<dbReference type="GO" id="GO:1990234">
    <property type="term" value="C:transferase complex"/>
    <property type="evidence" value="ECO:0007669"/>
    <property type="project" value="UniProtKB-ARBA"/>
</dbReference>
<feature type="region of interest" description="Disordered" evidence="4">
    <location>
        <begin position="23"/>
        <end position="51"/>
    </location>
</feature>
<feature type="compositionally biased region" description="Low complexity" evidence="4">
    <location>
        <begin position="23"/>
        <end position="32"/>
    </location>
</feature>
<gene>
    <name evidence="6" type="ORF">RDB_LOCUS47117</name>
</gene>
<feature type="repeat" description="WD" evidence="3">
    <location>
        <begin position="1213"/>
        <end position="1254"/>
    </location>
</feature>
<dbReference type="Gene3D" id="3.40.50.300">
    <property type="entry name" value="P-loop containing nucleotide triphosphate hydrolases"/>
    <property type="match status" value="1"/>
</dbReference>
<dbReference type="InterPro" id="IPR011047">
    <property type="entry name" value="Quinoprotein_ADH-like_sf"/>
</dbReference>
<evidence type="ECO:0000313" key="7">
    <source>
        <dbReference type="Proteomes" id="UP000663888"/>
    </source>
</evidence>
<dbReference type="InterPro" id="IPR036322">
    <property type="entry name" value="WD40_repeat_dom_sf"/>
</dbReference>
<dbReference type="PROSITE" id="PS50082">
    <property type="entry name" value="WD_REPEATS_2"/>
    <property type="match status" value="13"/>
</dbReference>
<dbReference type="InterPro" id="IPR001680">
    <property type="entry name" value="WD40_rpt"/>
</dbReference>
<dbReference type="SUPFAM" id="SSF50998">
    <property type="entry name" value="Quinoprotein alcohol dehydrogenase-like"/>
    <property type="match status" value="1"/>
</dbReference>
<feature type="compositionally biased region" description="Polar residues" evidence="4">
    <location>
        <begin position="37"/>
        <end position="51"/>
    </location>
</feature>
<dbReference type="Proteomes" id="UP000663888">
    <property type="component" value="Unassembled WGS sequence"/>
</dbReference>
<feature type="repeat" description="WD" evidence="3">
    <location>
        <begin position="824"/>
        <end position="856"/>
    </location>
</feature>
<feature type="compositionally biased region" description="Low complexity" evidence="4">
    <location>
        <begin position="1401"/>
        <end position="1410"/>
    </location>
</feature>
<dbReference type="PROSITE" id="PS50294">
    <property type="entry name" value="WD_REPEATS_REGION"/>
    <property type="match status" value="13"/>
</dbReference>
<dbReference type="SUPFAM" id="SSF52540">
    <property type="entry name" value="P-loop containing nucleoside triphosphate hydrolases"/>
    <property type="match status" value="1"/>
</dbReference>
<dbReference type="Gene3D" id="2.130.10.10">
    <property type="entry name" value="YVTN repeat-like/Quinoprotein amine dehydrogenase"/>
    <property type="match status" value="5"/>
</dbReference>
<feature type="non-terminal residue" evidence="6">
    <location>
        <position position="1"/>
    </location>
</feature>
<feature type="repeat" description="WD" evidence="3">
    <location>
        <begin position="788"/>
        <end position="822"/>
    </location>
</feature>
<feature type="repeat" description="WD" evidence="3">
    <location>
        <begin position="867"/>
        <end position="908"/>
    </location>
</feature>
<proteinExistence type="predicted"/>
<dbReference type="InterPro" id="IPR020472">
    <property type="entry name" value="WD40_PAC1"/>
</dbReference>
<dbReference type="InterPro" id="IPR015943">
    <property type="entry name" value="WD40/YVTN_repeat-like_dom_sf"/>
</dbReference>
<dbReference type="PROSITE" id="PS00678">
    <property type="entry name" value="WD_REPEATS_1"/>
    <property type="match status" value="9"/>
</dbReference>
<feature type="repeat" description="WD" evidence="3">
    <location>
        <begin position="1343"/>
        <end position="1375"/>
    </location>
</feature>
<evidence type="ECO:0000313" key="6">
    <source>
        <dbReference type="EMBL" id="CAE6438875.1"/>
    </source>
</evidence>
<evidence type="ECO:0000256" key="1">
    <source>
        <dbReference type="ARBA" id="ARBA00022574"/>
    </source>
</evidence>
<name>A0A8H2Y166_9AGAM</name>
<feature type="repeat" description="WD" evidence="3">
    <location>
        <begin position="1041"/>
        <end position="1082"/>
    </location>
</feature>
<feature type="repeat" description="WD" evidence="3">
    <location>
        <begin position="1300"/>
        <end position="1341"/>
    </location>
</feature>
<feature type="repeat" description="WD" evidence="3">
    <location>
        <begin position="962"/>
        <end position="996"/>
    </location>
</feature>
<feature type="repeat" description="WD" evidence="3">
    <location>
        <begin position="1170"/>
        <end position="1211"/>
    </location>
</feature>
<feature type="domain" description="Nephrocystin 3-like N-terminal" evidence="5">
    <location>
        <begin position="239"/>
        <end position="394"/>
    </location>
</feature>
<dbReference type="EMBL" id="CAJMWX010000930">
    <property type="protein sequence ID" value="CAE6438875.1"/>
    <property type="molecule type" value="Genomic_DNA"/>
</dbReference>
<dbReference type="PANTHER" id="PTHR22847">
    <property type="entry name" value="WD40 REPEAT PROTEIN"/>
    <property type="match status" value="1"/>
</dbReference>
<dbReference type="PRINTS" id="PR00320">
    <property type="entry name" value="GPROTEINBRPT"/>
</dbReference>
<reference evidence="6" key="1">
    <citation type="submission" date="2021-01" db="EMBL/GenBank/DDBJ databases">
        <authorList>
            <person name="Kaushik A."/>
        </authorList>
    </citation>
    <scope>NUCLEOTIDE SEQUENCE</scope>
    <source>
        <strain evidence="6">AG4-R118</strain>
    </source>
</reference>
<accession>A0A8H2Y166</accession>
<dbReference type="Pfam" id="PF00400">
    <property type="entry name" value="WD40"/>
    <property type="match status" value="14"/>
</dbReference>
<dbReference type="CDD" id="cd00200">
    <property type="entry name" value="WD40"/>
    <property type="match status" value="2"/>
</dbReference>
<keyword evidence="2" id="KW-0677">Repeat</keyword>
<protein>
    <recommendedName>
        <fullName evidence="5">Nephrocystin 3-like N-terminal domain-containing protein</fullName>
    </recommendedName>
</protein>
<comment type="caution">
    <text evidence="6">The sequence shown here is derived from an EMBL/GenBank/DDBJ whole genome shotgun (WGS) entry which is preliminary data.</text>
</comment>
<feature type="repeat" description="WD" evidence="3">
    <location>
        <begin position="998"/>
        <end position="1039"/>
    </location>
</feature>
<feature type="repeat" description="WD" evidence="3">
    <location>
        <begin position="1084"/>
        <end position="1125"/>
    </location>
</feature>
<evidence type="ECO:0000259" key="5">
    <source>
        <dbReference type="Pfam" id="PF24883"/>
    </source>
</evidence>
<evidence type="ECO:0000256" key="3">
    <source>
        <dbReference type="PROSITE-ProRule" id="PRU00221"/>
    </source>
</evidence>
<dbReference type="GO" id="GO:0005634">
    <property type="term" value="C:nucleus"/>
    <property type="evidence" value="ECO:0007669"/>
    <property type="project" value="TreeGrafter"/>
</dbReference>
<evidence type="ECO:0000256" key="4">
    <source>
        <dbReference type="SAM" id="MobiDB-lite"/>
    </source>
</evidence>
<dbReference type="InterPro" id="IPR056884">
    <property type="entry name" value="NPHP3-like_N"/>
</dbReference>
<dbReference type="SUPFAM" id="SSF50978">
    <property type="entry name" value="WD40 repeat-like"/>
    <property type="match status" value="1"/>
</dbReference>
<keyword evidence="1 3" id="KW-0853">WD repeat</keyword>
<dbReference type="InterPro" id="IPR019775">
    <property type="entry name" value="WD40_repeat_CS"/>
</dbReference>
<dbReference type="PANTHER" id="PTHR22847:SF637">
    <property type="entry name" value="WD REPEAT DOMAIN 5B"/>
    <property type="match status" value="1"/>
</dbReference>
<feature type="region of interest" description="Disordered" evidence="4">
    <location>
        <begin position="1397"/>
        <end position="1421"/>
    </location>
</feature>
<evidence type="ECO:0000256" key="2">
    <source>
        <dbReference type="ARBA" id="ARBA00022737"/>
    </source>
</evidence>
<dbReference type="SMART" id="SM00320">
    <property type="entry name" value="WD40"/>
    <property type="match status" value="14"/>
</dbReference>